<accession>A0A6B8RIT7</accession>
<keyword evidence="2" id="KW-1185">Reference proteome</keyword>
<dbReference type="EMBL" id="CP034235">
    <property type="protein sequence ID" value="QGQ95969.1"/>
    <property type="molecule type" value="Genomic_DNA"/>
</dbReference>
<dbReference type="OrthoDB" id="2990038at2"/>
<dbReference type="AlphaFoldDB" id="A0A6B8RIT7"/>
<organism evidence="1 2">
    <name type="scientific">Paenibacillus psychroresistens</name>
    <dbReference type="NCBI Taxonomy" id="1778678"/>
    <lineage>
        <taxon>Bacteria</taxon>
        <taxon>Bacillati</taxon>
        <taxon>Bacillota</taxon>
        <taxon>Bacilli</taxon>
        <taxon>Bacillales</taxon>
        <taxon>Paenibacillaceae</taxon>
        <taxon>Paenibacillus</taxon>
    </lineage>
</organism>
<dbReference type="RefSeq" id="WP_155701006.1">
    <property type="nucleotide sequence ID" value="NZ_CP034235.1"/>
</dbReference>
<dbReference type="KEGG" id="ppsc:EHS13_14340"/>
<dbReference type="Pfam" id="PF13072">
    <property type="entry name" value="MciZ"/>
    <property type="match status" value="1"/>
</dbReference>
<reference evidence="2" key="1">
    <citation type="submission" date="2018-11" db="EMBL/GenBank/DDBJ databases">
        <title>Complete genome sequence of Paenibacillus sp. ML311-T8.</title>
        <authorList>
            <person name="Nam Y.-D."/>
            <person name="Kang J."/>
            <person name="Chung W.-H."/>
            <person name="Park Y.S."/>
        </authorList>
    </citation>
    <scope>NUCLEOTIDE SEQUENCE [LARGE SCALE GENOMIC DNA]</scope>
    <source>
        <strain evidence="2">ML311-T8</strain>
    </source>
</reference>
<protein>
    <submittedName>
        <fullName evidence="1">Z-ring formation inhibitor MciZ</fullName>
    </submittedName>
</protein>
<sequence>MKSYFAPQQLCLVGKAWEVQHYLRKLSARPASLKQPLVSVLQDRVNPAQLKRPYPFTLVSSKEG</sequence>
<proteinExistence type="predicted"/>
<evidence type="ECO:0000313" key="1">
    <source>
        <dbReference type="EMBL" id="QGQ95969.1"/>
    </source>
</evidence>
<name>A0A6B8RIT7_9BACL</name>
<evidence type="ECO:0000313" key="2">
    <source>
        <dbReference type="Proteomes" id="UP000426246"/>
    </source>
</evidence>
<gene>
    <name evidence="1" type="primary">mciZ</name>
    <name evidence="1" type="ORF">EHS13_14340</name>
</gene>
<dbReference type="InterPro" id="IPR025177">
    <property type="entry name" value="MciZ"/>
</dbReference>
<dbReference type="Proteomes" id="UP000426246">
    <property type="component" value="Chromosome"/>
</dbReference>